<dbReference type="Pfam" id="PF00651">
    <property type="entry name" value="BTB"/>
    <property type="match status" value="1"/>
</dbReference>
<dbReference type="InterPro" id="IPR038648">
    <property type="entry name" value="PHR_sf"/>
</dbReference>
<dbReference type="InterPro" id="IPR011705">
    <property type="entry name" value="BACK"/>
</dbReference>
<dbReference type="AlphaFoldDB" id="A0AAD9IY99"/>
<dbReference type="InterPro" id="IPR000210">
    <property type="entry name" value="BTB/POZ_dom"/>
</dbReference>
<evidence type="ECO:0000313" key="2">
    <source>
        <dbReference type="EMBL" id="KAK2142515.1"/>
    </source>
</evidence>
<dbReference type="Pfam" id="PF07707">
    <property type="entry name" value="BACK"/>
    <property type="match status" value="1"/>
</dbReference>
<dbReference type="PANTHER" id="PTHR45774">
    <property type="entry name" value="BTB/POZ DOMAIN-CONTAINING"/>
    <property type="match status" value="1"/>
</dbReference>
<dbReference type="PROSITE" id="PS50097">
    <property type="entry name" value="BTB"/>
    <property type="match status" value="1"/>
</dbReference>
<comment type="caution">
    <text evidence="2">The sequence shown here is derived from an EMBL/GenBank/DDBJ whole genome shotgun (WGS) entry which is preliminary data.</text>
</comment>
<feature type="non-terminal residue" evidence="2">
    <location>
        <position position="1"/>
    </location>
</feature>
<gene>
    <name evidence="2" type="ORF">LSH36_945g00093</name>
</gene>
<dbReference type="SMART" id="SM00225">
    <property type="entry name" value="BTB"/>
    <property type="match status" value="1"/>
</dbReference>
<dbReference type="GO" id="GO:0005829">
    <property type="term" value="C:cytosol"/>
    <property type="evidence" value="ECO:0007669"/>
    <property type="project" value="TreeGrafter"/>
</dbReference>
<reference evidence="2" key="1">
    <citation type="journal article" date="2023" name="Mol. Biol. Evol.">
        <title>Third-Generation Sequencing Reveals the Adaptive Role of the Epigenome in Three Deep-Sea Polychaetes.</title>
        <authorList>
            <person name="Perez M."/>
            <person name="Aroh O."/>
            <person name="Sun Y."/>
            <person name="Lan Y."/>
            <person name="Juniper S.K."/>
            <person name="Young C.R."/>
            <person name="Angers B."/>
            <person name="Qian P.Y."/>
        </authorList>
    </citation>
    <scope>NUCLEOTIDE SEQUENCE</scope>
    <source>
        <strain evidence="2">P08H-3</strain>
    </source>
</reference>
<name>A0AAD9IY99_9ANNE</name>
<dbReference type="GO" id="GO:0022008">
    <property type="term" value="P:neurogenesis"/>
    <property type="evidence" value="ECO:0007669"/>
    <property type="project" value="TreeGrafter"/>
</dbReference>
<keyword evidence="3" id="KW-1185">Reference proteome</keyword>
<protein>
    <recommendedName>
        <fullName evidence="1">BTB domain-containing protein</fullName>
    </recommendedName>
</protein>
<dbReference type="Proteomes" id="UP001208570">
    <property type="component" value="Unassembled WGS sequence"/>
</dbReference>
<feature type="domain" description="BTB" evidence="1">
    <location>
        <begin position="34"/>
        <end position="93"/>
    </location>
</feature>
<dbReference type="EMBL" id="JAODUP010000945">
    <property type="protein sequence ID" value="KAK2142515.1"/>
    <property type="molecule type" value="Genomic_DNA"/>
</dbReference>
<organism evidence="2 3">
    <name type="scientific">Paralvinella palmiformis</name>
    <dbReference type="NCBI Taxonomy" id="53620"/>
    <lineage>
        <taxon>Eukaryota</taxon>
        <taxon>Metazoa</taxon>
        <taxon>Spiralia</taxon>
        <taxon>Lophotrochozoa</taxon>
        <taxon>Annelida</taxon>
        <taxon>Polychaeta</taxon>
        <taxon>Sedentaria</taxon>
        <taxon>Canalipalpata</taxon>
        <taxon>Terebellida</taxon>
        <taxon>Terebelliformia</taxon>
        <taxon>Alvinellidae</taxon>
        <taxon>Paralvinella</taxon>
    </lineage>
</organism>
<dbReference type="Gene3D" id="2.60.120.820">
    <property type="entry name" value="PHR domain"/>
    <property type="match status" value="1"/>
</dbReference>
<proteinExistence type="predicted"/>
<accession>A0AAD9IY99</accession>
<evidence type="ECO:0000313" key="3">
    <source>
        <dbReference type="Proteomes" id="UP001208570"/>
    </source>
</evidence>
<dbReference type="SUPFAM" id="SSF54695">
    <property type="entry name" value="POZ domain"/>
    <property type="match status" value="1"/>
</dbReference>
<evidence type="ECO:0000259" key="1">
    <source>
        <dbReference type="PROSITE" id="PS50097"/>
    </source>
</evidence>
<dbReference type="Gene3D" id="3.30.710.10">
    <property type="entry name" value="Potassium Channel Kv1.1, Chain A"/>
    <property type="match status" value="2"/>
</dbReference>
<sequence length="425" mass="47706">AFQIMAQSVEERGWQVGKSLTQCLENLLTNEMSTDVTFNIKPSSGHIGDVKLSAHKLILCARSPVFEAMFSGKFLYTDDIKLKGNNVHPILNLGRKYILEDLVLKCNDYLENNINPSNVCEILNDGIRFGDEQLVTRCLHVCALNTAAVMASEGFGTMTHEALLTFLKYDHLASDQEESIIKACIGWAEKQNRRRNEPNDVRAVLGDCTRQLRFFQLLPQRFVGAVGRSPLLTDTEKYLFVFYGLTKESDYGERIRELGFNVQSRCCPYERPGSYASVTAQPASYSGEETIRFSVGGHCTLLGISVNGGGRDYQHVVTVELKEETSDTAISIIQSTFASPGNGLVPLFFNENVRLNPEKQYILRAVPPTNDNCFFSASDTSYLTGKYPTAVCLHYKVSTYPARYQNYDIMHFGYIKVFHLINTLI</sequence>
<dbReference type="InterPro" id="IPR011333">
    <property type="entry name" value="SKP1/BTB/POZ_sf"/>
</dbReference>
<dbReference type="Gene3D" id="1.25.40.420">
    <property type="match status" value="1"/>
</dbReference>
<dbReference type="PANTHER" id="PTHR45774:SF3">
    <property type="entry name" value="BTB (POZ) DOMAIN-CONTAINING 2B-RELATED"/>
    <property type="match status" value="1"/>
</dbReference>